<feature type="domain" description="DDE Tnp4" evidence="3">
    <location>
        <begin position="24"/>
        <end position="98"/>
    </location>
</feature>
<evidence type="ECO:0000313" key="4">
    <source>
        <dbReference type="EMBL" id="KAJ6648138.1"/>
    </source>
</evidence>
<comment type="caution">
    <text evidence="4">The sequence shown here is derived from an EMBL/GenBank/DDBJ whole genome shotgun (WGS) entry which is preliminary data.</text>
</comment>
<dbReference type="GO" id="GO:0046872">
    <property type="term" value="F:metal ion binding"/>
    <property type="evidence" value="ECO:0007669"/>
    <property type="project" value="UniProtKB-KW"/>
</dbReference>
<dbReference type="Proteomes" id="UP001151699">
    <property type="component" value="Chromosome A"/>
</dbReference>
<dbReference type="AlphaFoldDB" id="A0A9Q0ND75"/>
<comment type="cofactor">
    <cofactor evidence="1">
        <name>a divalent metal cation</name>
        <dbReference type="ChEBI" id="CHEBI:60240"/>
    </cofactor>
</comment>
<dbReference type="InterPro" id="IPR027806">
    <property type="entry name" value="HARBI1_dom"/>
</dbReference>
<feature type="non-terminal residue" evidence="4">
    <location>
        <position position="170"/>
    </location>
</feature>
<dbReference type="OrthoDB" id="10062286at2759"/>
<name>A0A9Q0ND75_9DIPT</name>
<keyword evidence="5" id="KW-1185">Reference proteome</keyword>
<evidence type="ECO:0000259" key="3">
    <source>
        <dbReference type="Pfam" id="PF13359"/>
    </source>
</evidence>
<evidence type="ECO:0000256" key="2">
    <source>
        <dbReference type="ARBA" id="ARBA00022723"/>
    </source>
</evidence>
<sequence length="170" mass="19957">MSKVQTHRWADLVDLRPEGSDGDNMRFVNVNARYPGSNHDAFVWKCSLAYSFLEGIANEMGEEWEYFLLGDSGYPLQPWLMTPYDSPRTAAEKQFNRERKLRYSPLVNGHIIYSCTVLHNFLLENGYPVDDLEPIFDEPVDCEHGYPYFSDHRQQGVEMREKMKQYFTNK</sequence>
<organism evidence="4 5">
    <name type="scientific">Pseudolycoriella hygida</name>
    <dbReference type="NCBI Taxonomy" id="35572"/>
    <lineage>
        <taxon>Eukaryota</taxon>
        <taxon>Metazoa</taxon>
        <taxon>Ecdysozoa</taxon>
        <taxon>Arthropoda</taxon>
        <taxon>Hexapoda</taxon>
        <taxon>Insecta</taxon>
        <taxon>Pterygota</taxon>
        <taxon>Neoptera</taxon>
        <taxon>Endopterygota</taxon>
        <taxon>Diptera</taxon>
        <taxon>Nematocera</taxon>
        <taxon>Sciaroidea</taxon>
        <taxon>Sciaridae</taxon>
        <taxon>Pseudolycoriella</taxon>
    </lineage>
</organism>
<evidence type="ECO:0000256" key="1">
    <source>
        <dbReference type="ARBA" id="ARBA00001968"/>
    </source>
</evidence>
<reference evidence="4" key="1">
    <citation type="submission" date="2022-07" db="EMBL/GenBank/DDBJ databases">
        <authorList>
            <person name="Trinca V."/>
            <person name="Uliana J.V.C."/>
            <person name="Torres T.T."/>
            <person name="Ward R.J."/>
            <person name="Monesi N."/>
        </authorList>
    </citation>
    <scope>NUCLEOTIDE SEQUENCE</scope>
    <source>
        <strain evidence="4">HSMRA1968</strain>
        <tissue evidence="4">Whole embryos</tissue>
    </source>
</reference>
<proteinExistence type="predicted"/>
<accession>A0A9Q0ND75</accession>
<dbReference type="EMBL" id="WJQU01000001">
    <property type="protein sequence ID" value="KAJ6648138.1"/>
    <property type="molecule type" value="Genomic_DNA"/>
</dbReference>
<gene>
    <name evidence="4" type="ORF">Bhyg_03363</name>
</gene>
<keyword evidence="2" id="KW-0479">Metal-binding</keyword>
<protein>
    <submittedName>
        <fullName evidence="4">Protein ALP1-like</fullName>
    </submittedName>
</protein>
<evidence type="ECO:0000313" key="5">
    <source>
        <dbReference type="Proteomes" id="UP001151699"/>
    </source>
</evidence>
<dbReference type="Pfam" id="PF13359">
    <property type="entry name" value="DDE_Tnp_4"/>
    <property type="match status" value="1"/>
</dbReference>